<proteinExistence type="predicted"/>
<feature type="region of interest" description="Disordered" evidence="1">
    <location>
        <begin position="115"/>
        <end position="134"/>
    </location>
</feature>
<feature type="compositionally biased region" description="Low complexity" evidence="1">
    <location>
        <begin position="48"/>
        <end position="59"/>
    </location>
</feature>
<evidence type="ECO:0000313" key="2">
    <source>
        <dbReference type="EMBL" id="VTP05474.1"/>
    </source>
</evidence>
<protein>
    <submittedName>
        <fullName evidence="2">Uncharacterized protein</fullName>
    </submittedName>
</protein>
<evidence type="ECO:0000256" key="1">
    <source>
        <dbReference type="SAM" id="MobiDB-lite"/>
    </source>
</evidence>
<reference evidence="2" key="1">
    <citation type="submission" date="2019-05" db="EMBL/GenBank/DDBJ databases">
        <authorList>
            <person name="Naeem R."/>
            <person name="Antony C."/>
            <person name="Guan Q."/>
        </authorList>
    </citation>
    <scope>NUCLEOTIDE SEQUENCE</scope>
    <source>
        <strain evidence="2">3</strain>
    </source>
</reference>
<feature type="compositionally biased region" description="Polar residues" evidence="1">
    <location>
        <begin position="18"/>
        <end position="29"/>
    </location>
</feature>
<organism evidence="2">
    <name type="scientific">Mycobacterium kansasii</name>
    <dbReference type="NCBI Taxonomy" id="1768"/>
    <lineage>
        <taxon>Bacteria</taxon>
        <taxon>Bacillati</taxon>
        <taxon>Actinomycetota</taxon>
        <taxon>Actinomycetes</taxon>
        <taxon>Mycobacteriales</taxon>
        <taxon>Mycobacteriaceae</taxon>
        <taxon>Mycobacterium</taxon>
    </lineage>
</organism>
<gene>
    <name evidence="2" type="ORF">BIN_B_05317</name>
</gene>
<name>A0A653F6U1_MYCKA</name>
<sequence length="143" mass="14698">MVKTAEMAAASAYDQSAGIGSSNRTSPATNVPLPSGKKPYTESPTANSVTPGPTSTTTPAPSPPISASWVNMPRVIMMSRKFAAMARMSTRTWPGPSGAPALGTGSSRRFSKVPALLKPSRHGPSPGGTRMPSTARLACTRGV</sequence>
<accession>A0A653F6U1</accession>
<dbReference type="AlphaFoldDB" id="A0A653F6U1"/>
<dbReference type="EMBL" id="LR589393">
    <property type="protein sequence ID" value="VTP05474.1"/>
    <property type="molecule type" value="Genomic_DNA"/>
</dbReference>
<feature type="region of interest" description="Disordered" evidence="1">
    <location>
        <begin position="1"/>
        <end position="68"/>
    </location>
</feature>